<dbReference type="AlphaFoldDB" id="A0A923EF34"/>
<reference evidence="2 3" key="1">
    <citation type="submission" date="2020-04" db="EMBL/GenBank/DDBJ databases">
        <title>Genomic insights into acetone-butanol-ethanol (ABE) fermentation by sequencing solventogenic clostridia strains.</title>
        <authorList>
            <person name="Brown S."/>
        </authorList>
    </citation>
    <scope>NUCLEOTIDE SEQUENCE [LARGE SCALE GENOMIC DNA]</scope>
    <source>
        <strain evidence="2 3">DJ011</strain>
    </source>
</reference>
<dbReference type="InterPro" id="IPR038461">
    <property type="entry name" value="Schlafen_AlbA_2_dom_sf"/>
</dbReference>
<dbReference type="Gene3D" id="3.30.565.60">
    <property type="match status" value="1"/>
</dbReference>
<protein>
    <submittedName>
        <fullName evidence="2">ATP-binding protein</fullName>
    </submittedName>
</protein>
<evidence type="ECO:0000259" key="1">
    <source>
        <dbReference type="Pfam" id="PF04326"/>
    </source>
</evidence>
<dbReference type="Gene3D" id="3.30.950.30">
    <property type="entry name" value="Schlafen, AAA domain"/>
    <property type="match status" value="1"/>
</dbReference>
<keyword evidence="2" id="KW-0547">Nucleotide-binding</keyword>
<organism evidence="2 3">
    <name type="scientific">Clostridium tetanomorphum</name>
    <dbReference type="NCBI Taxonomy" id="1553"/>
    <lineage>
        <taxon>Bacteria</taxon>
        <taxon>Bacillati</taxon>
        <taxon>Bacillota</taxon>
        <taxon>Clostridia</taxon>
        <taxon>Eubacteriales</taxon>
        <taxon>Clostridiaceae</taxon>
        <taxon>Clostridium</taxon>
    </lineage>
</organism>
<comment type="caution">
    <text evidence="2">The sequence shown here is derived from an EMBL/GenBank/DDBJ whole genome shotgun (WGS) entry which is preliminary data.</text>
</comment>
<dbReference type="Proteomes" id="UP000563151">
    <property type="component" value="Unassembled WGS sequence"/>
</dbReference>
<dbReference type="InterPro" id="IPR007421">
    <property type="entry name" value="Schlafen_AlbA_2_dom"/>
</dbReference>
<proteinExistence type="predicted"/>
<dbReference type="GO" id="GO:0005524">
    <property type="term" value="F:ATP binding"/>
    <property type="evidence" value="ECO:0007669"/>
    <property type="project" value="UniProtKB-KW"/>
</dbReference>
<dbReference type="Pfam" id="PF04326">
    <property type="entry name" value="SLFN_AlbA_2"/>
    <property type="match status" value="1"/>
</dbReference>
<name>A0A923EF34_CLOTT</name>
<keyword evidence="2" id="KW-0067">ATP-binding</keyword>
<dbReference type="RefSeq" id="WP_035145208.1">
    <property type="nucleotide sequence ID" value="NZ_JAAZWO010000049.1"/>
</dbReference>
<dbReference type="InterPro" id="IPR038475">
    <property type="entry name" value="RecG_C_sf"/>
</dbReference>
<keyword evidence="3" id="KW-1185">Reference proteome</keyword>
<dbReference type="PANTHER" id="PTHR30595">
    <property type="entry name" value="GLPR-RELATED TRANSCRIPTIONAL REPRESSOR"/>
    <property type="match status" value="1"/>
</dbReference>
<dbReference type="PANTHER" id="PTHR30595:SF6">
    <property type="entry name" value="SCHLAFEN ALBA-2 DOMAIN-CONTAINING PROTEIN"/>
    <property type="match status" value="1"/>
</dbReference>
<feature type="domain" description="Schlafen AlbA-2" evidence="1">
    <location>
        <begin position="14"/>
        <end position="134"/>
    </location>
</feature>
<accession>A0A923EF34</accession>
<evidence type="ECO:0000313" key="2">
    <source>
        <dbReference type="EMBL" id="MBC2400113.1"/>
    </source>
</evidence>
<sequence>MDRKRLLNLIKRGEGTKVDFKQKLDLDVESGRKEFAKDICAIANSKGGRGYLIIGIEDKTKKVIGIEEKKYGEEQIQQIVSSRCEPPIPVSLEFINFENKKLAIINIYDGPQKPYQLRENGAFYIRRGSTTDTMRKDEIISALQENLSLNTELCPIVRSDIDCINTNLVYKYFKLKGIEINEDNLISLMENASIIIFDKDSNKYMVTFGGILVFSDLSSIYIPHNMIKIINKVNKNFKETIVIQGNLLSILDSCEDTLRKILPKNYPVNGIFEGIRNAILYRDYTLSYREIEIKLNYNSITLISPGVLMNGKNISLSQYSKRNMWIYEKLITLDNKERFLDSGRGFLRMKRYFKGRGRLIFVNSIRENSFKIIYPGANSFK</sequence>
<dbReference type="EMBL" id="JAAZWO010000049">
    <property type="protein sequence ID" value="MBC2400113.1"/>
    <property type="molecule type" value="Genomic_DNA"/>
</dbReference>
<gene>
    <name evidence="2" type="ORF">HGG79_20505</name>
</gene>
<evidence type="ECO:0000313" key="3">
    <source>
        <dbReference type="Proteomes" id="UP000563151"/>
    </source>
</evidence>